<accession>A0A3M0J3P7</accession>
<proteinExistence type="predicted"/>
<dbReference type="EMBL" id="QRBI01000186">
    <property type="protein sequence ID" value="RMB95425.1"/>
    <property type="molecule type" value="Genomic_DNA"/>
</dbReference>
<organism evidence="2 3">
    <name type="scientific">Hirundo rustica rustica</name>
    <dbReference type="NCBI Taxonomy" id="333673"/>
    <lineage>
        <taxon>Eukaryota</taxon>
        <taxon>Metazoa</taxon>
        <taxon>Chordata</taxon>
        <taxon>Craniata</taxon>
        <taxon>Vertebrata</taxon>
        <taxon>Euteleostomi</taxon>
        <taxon>Archelosauria</taxon>
        <taxon>Archosauria</taxon>
        <taxon>Dinosauria</taxon>
        <taxon>Saurischia</taxon>
        <taxon>Theropoda</taxon>
        <taxon>Coelurosauria</taxon>
        <taxon>Aves</taxon>
        <taxon>Neognathae</taxon>
        <taxon>Neoaves</taxon>
        <taxon>Telluraves</taxon>
        <taxon>Australaves</taxon>
        <taxon>Passeriformes</taxon>
        <taxon>Sylvioidea</taxon>
        <taxon>Hirundinidae</taxon>
        <taxon>Hirundo</taxon>
    </lineage>
</organism>
<dbReference type="Proteomes" id="UP000269221">
    <property type="component" value="Unassembled WGS sequence"/>
</dbReference>
<dbReference type="AlphaFoldDB" id="A0A3M0J3P7"/>
<gene>
    <name evidence="2" type="ORF">DUI87_28148</name>
</gene>
<evidence type="ECO:0000256" key="1">
    <source>
        <dbReference type="SAM" id="MobiDB-lite"/>
    </source>
</evidence>
<evidence type="ECO:0000313" key="3">
    <source>
        <dbReference type="Proteomes" id="UP000269221"/>
    </source>
</evidence>
<feature type="region of interest" description="Disordered" evidence="1">
    <location>
        <begin position="53"/>
        <end position="77"/>
    </location>
</feature>
<protein>
    <submittedName>
        <fullName evidence="2">Uncharacterized protein</fullName>
    </submittedName>
</protein>
<evidence type="ECO:0000313" key="2">
    <source>
        <dbReference type="EMBL" id="RMB95425.1"/>
    </source>
</evidence>
<name>A0A3M0J3P7_HIRRU</name>
<reference evidence="2 3" key="1">
    <citation type="submission" date="2018-07" db="EMBL/GenBank/DDBJ databases">
        <title>A high quality draft genome assembly of the barn swallow (H. rustica rustica).</title>
        <authorList>
            <person name="Formenti G."/>
            <person name="Chiara M."/>
            <person name="Poveda L."/>
            <person name="Francoijs K.-J."/>
            <person name="Bonisoli-Alquati A."/>
            <person name="Canova L."/>
            <person name="Gianfranceschi L."/>
            <person name="Horner D.S."/>
            <person name="Saino N."/>
        </authorList>
    </citation>
    <scope>NUCLEOTIDE SEQUENCE [LARGE SCALE GENOMIC DNA]</scope>
    <source>
        <strain evidence="2">Chelidonia</strain>
        <tissue evidence="2">Blood</tissue>
    </source>
</reference>
<keyword evidence="3" id="KW-1185">Reference proteome</keyword>
<comment type="caution">
    <text evidence="2">The sequence shown here is derived from an EMBL/GenBank/DDBJ whole genome shotgun (WGS) entry which is preliminary data.</text>
</comment>
<sequence length="77" mass="8414">MLDCNRKNRANASTGTGKTHLEHCVRSSAKDIRRYWNVSSKGHEDDVIGAPDTEEEAEIAGTGQLGEEKPQGIYQGV</sequence>